<proteinExistence type="predicted"/>
<gene>
    <name evidence="2" type="ORF">KHX14_07820</name>
</gene>
<dbReference type="AlphaFoldDB" id="A0A943EJ41"/>
<evidence type="ECO:0000313" key="2">
    <source>
        <dbReference type="EMBL" id="MBS5588703.1"/>
    </source>
</evidence>
<name>A0A943EJ41_9FIRM</name>
<dbReference type="RefSeq" id="WP_303887590.1">
    <property type="nucleotide sequence ID" value="NZ_JAGZCC010000047.1"/>
</dbReference>
<evidence type="ECO:0008006" key="4">
    <source>
        <dbReference type="Google" id="ProtNLM"/>
    </source>
</evidence>
<feature type="region of interest" description="Disordered" evidence="1">
    <location>
        <begin position="78"/>
        <end position="102"/>
    </location>
</feature>
<evidence type="ECO:0000256" key="1">
    <source>
        <dbReference type="SAM" id="MobiDB-lite"/>
    </source>
</evidence>
<protein>
    <recommendedName>
        <fullName evidence="4">Chitin-binding type-3 domain-containing protein</fullName>
    </recommendedName>
</protein>
<sequence>MYSVIKDVLTKGDFELVDMLNKINKLWVENSLTEEERDELSDLARQNAIPDNSYAENTEQINLIWKEIEIVKSRLNTLGNDSGTVEPPTEEEYPEYKQPTGAHDAYNVGDKITFEGKKYECLINGCVWNTHDYPQGWKLVEEE</sequence>
<evidence type="ECO:0000313" key="3">
    <source>
        <dbReference type="Proteomes" id="UP000751224"/>
    </source>
</evidence>
<dbReference type="EMBL" id="JAGZCC010000047">
    <property type="protein sequence ID" value="MBS5588703.1"/>
    <property type="molecule type" value="Genomic_DNA"/>
</dbReference>
<dbReference type="Proteomes" id="UP000751224">
    <property type="component" value="Unassembled WGS sequence"/>
</dbReference>
<organism evidence="2 3">
    <name type="scientific">Thomasclavelia spiroformis</name>
    <dbReference type="NCBI Taxonomy" id="29348"/>
    <lineage>
        <taxon>Bacteria</taxon>
        <taxon>Bacillati</taxon>
        <taxon>Bacillota</taxon>
        <taxon>Erysipelotrichia</taxon>
        <taxon>Erysipelotrichales</taxon>
        <taxon>Coprobacillaceae</taxon>
        <taxon>Thomasclavelia</taxon>
    </lineage>
</organism>
<comment type="caution">
    <text evidence="2">The sequence shown here is derived from an EMBL/GenBank/DDBJ whole genome shotgun (WGS) entry which is preliminary data.</text>
</comment>
<reference evidence="2" key="1">
    <citation type="submission" date="2021-02" db="EMBL/GenBank/DDBJ databases">
        <title>Infant gut strain persistence is associated with maternal origin, phylogeny, and functional potential including surface adhesion and iron acquisition.</title>
        <authorList>
            <person name="Lou Y.C."/>
        </authorList>
    </citation>
    <scope>NUCLEOTIDE SEQUENCE</scope>
    <source>
        <strain evidence="2">L3_108_000G1_dasL3_108_000G1_metabat.metabat.11</strain>
    </source>
</reference>
<accession>A0A943EJ41</accession>